<comment type="similarity">
    <text evidence="1 2">Belongs to the polypeptide deformylase family.</text>
</comment>
<keyword evidence="2" id="KW-0378">Hydrolase</keyword>
<dbReference type="STRING" id="1461694.ATO9_00730"/>
<evidence type="ECO:0000256" key="1">
    <source>
        <dbReference type="ARBA" id="ARBA00010759"/>
    </source>
</evidence>
<dbReference type="RefSeq" id="WP_043743748.1">
    <property type="nucleotide sequence ID" value="NZ_AQQX01000001.1"/>
</dbReference>
<evidence type="ECO:0000313" key="3">
    <source>
        <dbReference type="EMBL" id="KGM50067.1"/>
    </source>
</evidence>
<dbReference type="InterPro" id="IPR036821">
    <property type="entry name" value="Peptide_deformylase_sf"/>
</dbReference>
<dbReference type="EC" id="3.5.1.88" evidence="2"/>
<dbReference type="Gene3D" id="3.90.45.10">
    <property type="entry name" value="Peptide deformylase"/>
    <property type="match status" value="1"/>
</dbReference>
<dbReference type="CDD" id="cd00487">
    <property type="entry name" value="Pep_deformylase"/>
    <property type="match status" value="1"/>
</dbReference>
<dbReference type="Pfam" id="PF01327">
    <property type="entry name" value="Pep_deformylase"/>
    <property type="match status" value="1"/>
</dbReference>
<dbReference type="GO" id="GO:0006412">
    <property type="term" value="P:translation"/>
    <property type="evidence" value="ECO:0007669"/>
    <property type="project" value="UniProtKB-UniRule"/>
</dbReference>
<name>A0A0A0ELK4_9RHOB</name>
<keyword evidence="2" id="KW-0479">Metal-binding</keyword>
<gene>
    <name evidence="2" type="primary">def</name>
    <name evidence="3" type="ORF">ATO9_00730</name>
</gene>
<reference evidence="3 4" key="1">
    <citation type="journal article" date="2015" name="Antonie Van Leeuwenhoek">
        <title>Pseudooceanicola atlanticus gen. nov. sp. nov., isolated from surface seawater of the Atlantic Ocean and reclassification of Oceanicola batsensis, Oceanicola marinus, Oceanicola nitratireducens, Oceanicola nanhaiensis, Oceanicola antarcticus and Oceanicola flagellatus, as Pseudooceanicola batsensis comb. nov., Pseudooceanicola marinus comb. nov., Pseudooceanicola nitratireducens comb. nov., Pseudooceanicola nanhaiensis comb. nov., Pseudooceanicola antarcticus comb. nov., and Pseudooceanicola flagellatus comb. nov.</title>
        <authorList>
            <person name="Lai Q."/>
            <person name="Li G."/>
            <person name="Liu X."/>
            <person name="Du Y."/>
            <person name="Sun F."/>
            <person name="Shao Z."/>
        </authorList>
    </citation>
    <scope>NUCLEOTIDE SEQUENCE [LARGE SCALE GENOMIC DNA]</scope>
    <source>
        <strain evidence="3 4">22II-s11g</strain>
    </source>
</reference>
<comment type="function">
    <text evidence="2">Removes the formyl group from the N-terminal Met of newly synthesized proteins. Requires at least a dipeptide for an efficient rate of reaction. N-terminal L-methionine is a prerequisite for activity but the enzyme has broad specificity at other positions.</text>
</comment>
<comment type="cofactor">
    <cofactor evidence="2">
        <name>Fe(2+)</name>
        <dbReference type="ChEBI" id="CHEBI:29033"/>
    </cofactor>
    <text evidence="2">Binds 1 Fe(2+) ion.</text>
</comment>
<evidence type="ECO:0000256" key="2">
    <source>
        <dbReference type="HAMAP-Rule" id="MF_00163"/>
    </source>
</evidence>
<dbReference type="PIRSF" id="PIRSF004749">
    <property type="entry name" value="Pep_def"/>
    <property type="match status" value="1"/>
</dbReference>
<dbReference type="AlphaFoldDB" id="A0A0A0ELK4"/>
<dbReference type="NCBIfam" id="NF001159">
    <property type="entry name" value="PRK00150.1-3"/>
    <property type="match status" value="1"/>
</dbReference>
<feature type="active site" evidence="2">
    <location>
        <position position="136"/>
    </location>
</feature>
<dbReference type="SUPFAM" id="SSF56420">
    <property type="entry name" value="Peptide deformylase"/>
    <property type="match status" value="1"/>
</dbReference>
<dbReference type="GO" id="GO:0042586">
    <property type="term" value="F:peptide deformylase activity"/>
    <property type="evidence" value="ECO:0007669"/>
    <property type="project" value="UniProtKB-UniRule"/>
</dbReference>
<comment type="caution">
    <text evidence="3">The sequence shown here is derived from an EMBL/GenBank/DDBJ whole genome shotgun (WGS) entry which is preliminary data.</text>
</comment>
<keyword evidence="4" id="KW-1185">Reference proteome</keyword>
<protein>
    <recommendedName>
        <fullName evidence="2">Peptide deformylase</fullName>
        <shortName evidence="2">PDF</shortName>
        <ecNumber evidence="2">3.5.1.88</ecNumber>
    </recommendedName>
    <alternativeName>
        <fullName evidence="2">Polypeptide deformylase</fullName>
    </alternativeName>
</protein>
<comment type="catalytic activity">
    <reaction evidence="2">
        <text>N-terminal N-formyl-L-methionyl-[peptide] + H2O = N-terminal L-methionyl-[peptide] + formate</text>
        <dbReference type="Rhea" id="RHEA:24420"/>
        <dbReference type="Rhea" id="RHEA-COMP:10639"/>
        <dbReference type="Rhea" id="RHEA-COMP:10640"/>
        <dbReference type="ChEBI" id="CHEBI:15377"/>
        <dbReference type="ChEBI" id="CHEBI:15740"/>
        <dbReference type="ChEBI" id="CHEBI:49298"/>
        <dbReference type="ChEBI" id="CHEBI:64731"/>
        <dbReference type="EC" id="3.5.1.88"/>
    </reaction>
</comment>
<keyword evidence="2" id="KW-0648">Protein biosynthesis</keyword>
<accession>A0A0A0ELK4</accession>
<feature type="binding site" evidence="2">
    <location>
        <position position="135"/>
    </location>
    <ligand>
        <name>Fe cation</name>
        <dbReference type="ChEBI" id="CHEBI:24875"/>
    </ligand>
</feature>
<feature type="binding site" evidence="2">
    <location>
        <position position="93"/>
    </location>
    <ligand>
        <name>Fe cation</name>
        <dbReference type="ChEBI" id="CHEBI:24875"/>
    </ligand>
</feature>
<proteinExistence type="inferred from homology"/>
<evidence type="ECO:0000313" key="4">
    <source>
        <dbReference type="Proteomes" id="UP000030004"/>
    </source>
</evidence>
<feature type="binding site" evidence="2">
    <location>
        <position position="139"/>
    </location>
    <ligand>
        <name>Fe cation</name>
        <dbReference type="ChEBI" id="CHEBI:24875"/>
    </ligand>
</feature>
<dbReference type="PANTHER" id="PTHR10458:SF22">
    <property type="entry name" value="PEPTIDE DEFORMYLASE"/>
    <property type="match status" value="1"/>
</dbReference>
<dbReference type="InterPro" id="IPR023635">
    <property type="entry name" value="Peptide_deformylase"/>
</dbReference>
<dbReference type="EMBL" id="AQQX01000001">
    <property type="protein sequence ID" value="KGM50067.1"/>
    <property type="molecule type" value="Genomic_DNA"/>
</dbReference>
<dbReference type="PANTHER" id="PTHR10458">
    <property type="entry name" value="PEPTIDE DEFORMYLASE"/>
    <property type="match status" value="1"/>
</dbReference>
<dbReference type="PRINTS" id="PR01576">
    <property type="entry name" value="PDEFORMYLASE"/>
</dbReference>
<dbReference type="HAMAP" id="MF_00163">
    <property type="entry name" value="Pep_deformylase"/>
    <property type="match status" value="1"/>
</dbReference>
<dbReference type="eggNOG" id="COG0242">
    <property type="taxonomic scope" value="Bacteria"/>
</dbReference>
<dbReference type="GO" id="GO:0046872">
    <property type="term" value="F:metal ion binding"/>
    <property type="evidence" value="ECO:0007669"/>
    <property type="project" value="UniProtKB-KW"/>
</dbReference>
<keyword evidence="2" id="KW-0408">Iron</keyword>
<dbReference type="NCBIfam" id="TIGR00079">
    <property type="entry name" value="pept_deformyl"/>
    <property type="match status" value="1"/>
</dbReference>
<sequence>MAVLPILQWPDPRLTRICDPVPEGQDVRALVQDMFDTMYAAPGRGLAGPQVGILQRIFVMDVTWKDGPADPVACINPEILSSSEKQATHEEACLSIPGVAASVQRPARVRMRWFDADWVAQEAELTGFAAVCAQHEYDHLDGKVIFDRVPMAARGALEADYEALR</sequence>
<dbReference type="OrthoDB" id="9804313at2"/>
<organism evidence="3 4">
    <name type="scientific">Pseudooceanicola atlanticus</name>
    <dbReference type="NCBI Taxonomy" id="1461694"/>
    <lineage>
        <taxon>Bacteria</taxon>
        <taxon>Pseudomonadati</taxon>
        <taxon>Pseudomonadota</taxon>
        <taxon>Alphaproteobacteria</taxon>
        <taxon>Rhodobacterales</taxon>
        <taxon>Paracoccaceae</taxon>
        <taxon>Pseudooceanicola</taxon>
    </lineage>
</organism>
<dbReference type="Proteomes" id="UP000030004">
    <property type="component" value="Unassembled WGS sequence"/>
</dbReference>